<keyword evidence="1" id="KW-0808">Transferase</keyword>
<dbReference type="Pfam" id="PF00534">
    <property type="entry name" value="Glycos_transf_1"/>
    <property type="match status" value="1"/>
</dbReference>
<dbReference type="SUPFAM" id="SSF53756">
    <property type="entry name" value="UDP-Glycosyltransferase/glycogen phosphorylase"/>
    <property type="match status" value="1"/>
</dbReference>
<dbReference type="Gene3D" id="3.40.50.2000">
    <property type="entry name" value="Glycogen Phosphorylase B"/>
    <property type="match status" value="2"/>
</dbReference>
<dbReference type="CDD" id="cd03801">
    <property type="entry name" value="GT4_PimA-like"/>
    <property type="match status" value="1"/>
</dbReference>
<feature type="domain" description="Glycosyl transferase family 1" evidence="2">
    <location>
        <begin position="223"/>
        <end position="379"/>
    </location>
</feature>
<dbReference type="KEGG" id="plan:A1s21148_05055"/>
<dbReference type="InterPro" id="IPR001296">
    <property type="entry name" value="Glyco_trans_1"/>
</dbReference>
<proteinExistence type="predicted"/>
<dbReference type="RefSeq" id="WP_095671352.1">
    <property type="nucleotide sequence ID" value="NZ_CP016769.1"/>
</dbReference>
<accession>A0AAD0E4R3</accession>
<name>A0AAD0E4R3_9ACTN</name>
<dbReference type="PANTHER" id="PTHR12526">
    <property type="entry name" value="GLYCOSYLTRANSFERASE"/>
    <property type="match status" value="1"/>
</dbReference>
<evidence type="ECO:0000259" key="2">
    <source>
        <dbReference type="Pfam" id="PF00534"/>
    </source>
</evidence>
<keyword evidence="4" id="KW-1185">Reference proteome</keyword>
<dbReference type="AlphaFoldDB" id="A0AAD0E4R3"/>
<sequence>MKQFTVVTGVSKSHLLRTMRILSDQNLLRVGVTSYIPQKRIFETLFPIRIRNKFNSRIENVENLPRRSSAVTELVYQLGRSLHKRKLFKLADVVNCFSFILHSYFANFIISRSPNSGAEILLVRAGFGSRIRQGDRTLVCDASLAHPSTIPTLLKEGKFGLTEKIDLSLCDRLILKDIDRANRILVNSDFVRESFLYAGVPDEKIVVAYLPPLPIFSKKLSSHADKGGTTRILFAGGLEERKGINHIRDIAENLRSRNKDFEITLIGNWGKVKANVKSDLLANPHVRQRSWVSEAELADEMSTTDLFIFPSYAEGGARVVTEAMAIGKVVITTWNSGSPITHGFNGIISKLDSLSFIHWIDEIERDDEFKNRIQVNAKKTIADEYTDQRYLSILEKLR</sequence>
<gene>
    <name evidence="3" type="ORF">A1s21148_05055</name>
</gene>
<organism evidence="3 4">
    <name type="scientific">Candidatus Planktophila lacus</name>
    <dbReference type="NCBI Taxonomy" id="1884913"/>
    <lineage>
        <taxon>Bacteria</taxon>
        <taxon>Bacillati</taxon>
        <taxon>Actinomycetota</taxon>
        <taxon>Actinomycetes</taxon>
        <taxon>Candidatus Nanopelagicales</taxon>
        <taxon>Candidatus Nanopelagicaceae</taxon>
        <taxon>Candidatus Planktophila</taxon>
    </lineage>
</organism>
<dbReference type="EMBL" id="CP016769">
    <property type="protein sequence ID" value="ASY10866.1"/>
    <property type="molecule type" value="Genomic_DNA"/>
</dbReference>
<evidence type="ECO:0000313" key="3">
    <source>
        <dbReference type="EMBL" id="ASY10866.1"/>
    </source>
</evidence>
<reference evidence="3 4" key="1">
    <citation type="submission" date="2016-07" db="EMBL/GenBank/DDBJ databases">
        <title>High microdiversification within the ubiquitous acI lineage of Actinobacteria.</title>
        <authorList>
            <person name="Neuenschwander S.M."/>
            <person name="Salcher M."/>
            <person name="Ghai R."/>
            <person name="Pernthaler J."/>
        </authorList>
    </citation>
    <scope>NUCLEOTIDE SEQUENCE [LARGE SCALE GENOMIC DNA]</scope>
    <source>
        <strain evidence="3">MMS-21-148</strain>
    </source>
</reference>
<evidence type="ECO:0000313" key="4">
    <source>
        <dbReference type="Proteomes" id="UP000217144"/>
    </source>
</evidence>
<dbReference type="Proteomes" id="UP000217144">
    <property type="component" value="Chromosome"/>
</dbReference>
<evidence type="ECO:0000256" key="1">
    <source>
        <dbReference type="ARBA" id="ARBA00022679"/>
    </source>
</evidence>
<dbReference type="GO" id="GO:0016757">
    <property type="term" value="F:glycosyltransferase activity"/>
    <property type="evidence" value="ECO:0007669"/>
    <property type="project" value="InterPro"/>
</dbReference>
<protein>
    <submittedName>
        <fullName evidence="3">Glycosyltransferase</fullName>
    </submittedName>
</protein>